<accession>A0A6J5KMG6</accession>
<evidence type="ECO:0000313" key="1">
    <source>
        <dbReference type="EMBL" id="CAB4122027.1"/>
    </source>
</evidence>
<sequence>MPIFKCSNGKYRIGTGGCIYDTHDKAAEVWAAILASGKMAAKKVSYDYDGVLSTDAGKQKAKRDIAAGNIVYVISARGDKQPMLNTTKELGIPSDRVYATGSNKAKVDKVSSLGIEIHTDNNPDVIKQVNALPNTRGVKFEESY</sequence>
<protein>
    <submittedName>
        <fullName evidence="1">Uncharacterized protein</fullName>
    </submittedName>
</protein>
<gene>
    <name evidence="1" type="ORF">UFOVP19_41</name>
</gene>
<proteinExistence type="predicted"/>
<organism evidence="1">
    <name type="scientific">uncultured Caudovirales phage</name>
    <dbReference type="NCBI Taxonomy" id="2100421"/>
    <lineage>
        <taxon>Viruses</taxon>
        <taxon>Duplodnaviria</taxon>
        <taxon>Heunggongvirae</taxon>
        <taxon>Uroviricota</taxon>
        <taxon>Caudoviricetes</taxon>
        <taxon>Peduoviridae</taxon>
        <taxon>Maltschvirus</taxon>
        <taxon>Maltschvirus maltsch</taxon>
    </lineage>
</organism>
<reference evidence="1" key="1">
    <citation type="submission" date="2020-04" db="EMBL/GenBank/DDBJ databases">
        <authorList>
            <person name="Chiriac C."/>
            <person name="Salcher M."/>
            <person name="Ghai R."/>
            <person name="Kavagutti S V."/>
        </authorList>
    </citation>
    <scope>NUCLEOTIDE SEQUENCE</scope>
</reference>
<name>A0A6J5KMG6_9CAUD</name>
<dbReference type="EMBL" id="LR796158">
    <property type="protein sequence ID" value="CAB4122027.1"/>
    <property type="molecule type" value="Genomic_DNA"/>
</dbReference>